<dbReference type="RefSeq" id="WP_353648518.1">
    <property type="nucleotide sequence ID" value="NZ_CP159218.1"/>
</dbReference>
<keyword evidence="3" id="KW-1133">Transmembrane helix</keyword>
<accession>A0AAU8DL56</accession>
<feature type="compositionally biased region" description="Low complexity" evidence="2">
    <location>
        <begin position="111"/>
        <end position="123"/>
    </location>
</feature>
<evidence type="ECO:0000256" key="1">
    <source>
        <dbReference type="SAM" id="Coils"/>
    </source>
</evidence>
<name>A0AAU8DL56_9ACTN</name>
<feature type="region of interest" description="Disordered" evidence="2">
    <location>
        <begin position="98"/>
        <end position="123"/>
    </location>
</feature>
<evidence type="ECO:0000256" key="3">
    <source>
        <dbReference type="SAM" id="Phobius"/>
    </source>
</evidence>
<keyword evidence="3" id="KW-0472">Membrane</keyword>
<protein>
    <submittedName>
        <fullName evidence="4">Septum formation initiator family protein</fullName>
    </submittedName>
</protein>
<reference evidence="4" key="1">
    <citation type="submission" date="2024-05" db="EMBL/GenBank/DDBJ databases">
        <authorList>
            <person name="Cai S.Y."/>
            <person name="Jin L.M."/>
            <person name="Li H.R."/>
        </authorList>
    </citation>
    <scope>NUCLEOTIDE SEQUENCE</scope>
    <source>
        <strain evidence="4">A5-74</strain>
    </source>
</reference>
<feature type="coiled-coil region" evidence="1">
    <location>
        <begin position="40"/>
        <end position="74"/>
    </location>
</feature>
<dbReference type="InterPro" id="IPR007060">
    <property type="entry name" value="FtsL/DivIC"/>
</dbReference>
<sequence>MSVGGPAAPAARAGLLRQTLALGLALAIVAVAVAGPLRSYIARQSDLAAAQQQIERLQAQKAALEERKRALSDPDYVAAEARRRLQYVSPGQTVYRVIPPKSATPTSSGSTTDAKTATPPAAGPWYAKLWDTVSADVQPGG</sequence>
<evidence type="ECO:0000256" key="2">
    <source>
        <dbReference type="SAM" id="MobiDB-lite"/>
    </source>
</evidence>
<organism evidence="4">
    <name type="scientific">Nakamurella sp. A5-74</name>
    <dbReference type="NCBI Taxonomy" id="3158264"/>
    <lineage>
        <taxon>Bacteria</taxon>
        <taxon>Bacillati</taxon>
        <taxon>Actinomycetota</taxon>
        <taxon>Actinomycetes</taxon>
        <taxon>Nakamurellales</taxon>
        <taxon>Nakamurellaceae</taxon>
        <taxon>Nakamurella</taxon>
    </lineage>
</organism>
<dbReference type="EMBL" id="CP159218">
    <property type="protein sequence ID" value="XCG62903.1"/>
    <property type="molecule type" value="Genomic_DNA"/>
</dbReference>
<keyword evidence="1" id="KW-0175">Coiled coil</keyword>
<gene>
    <name evidence="4" type="ORF">ABLG96_17035</name>
</gene>
<keyword evidence="3" id="KW-0812">Transmembrane</keyword>
<feature type="transmembrane region" description="Helical" evidence="3">
    <location>
        <begin position="20"/>
        <end position="37"/>
    </location>
</feature>
<proteinExistence type="predicted"/>
<dbReference type="AlphaFoldDB" id="A0AAU8DL56"/>
<dbReference type="Pfam" id="PF04977">
    <property type="entry name" value="DivIC"/>
    <property type="match status" value="1"/>
</dbReference>
<evidence type="ECO:0000313" key="4">
    <source>
        <dbReference type="EMBL" id="XCG62903.1"/>
    </source>
</evidence>